<sequence>GMLRPEARDFAHRLQGRLRREGLSKVHIGIAVRQGEPKKDEVSLLMDECLQALEVAERRGPFSLCEASSLRDRENQPLAPLPQAVLARLRRAWLGLTQFGLVLLRLEGNGDAMPGLHRAVAGFLPAGLVYIPVGDTEGYVLLPDASGDAALDWARQAKAGLERACPSVPVACGVCHWPCLEQTKTAMAVNCRKALLHGRFFGPGSVTVFDHVSLNVSGDAYFDEGDYRQAVREYQAGVRMNPGDINLMNSLGVALAELNRHRQAVACFKQVLKKEPDNFMALANQGFALRMLGRDEEALGFFQQALQSPEYTGPAAAPELSLQLGRLYCNAGRFAEALHVLETLEDRGAGRQEFSLYRLLGEAYMETGREKKAMRSLQRALHLFPQDAASLSMLGILYLQAGEGDDIALGFCRQAVALDGQGSEYWQRLGWVLLHFHRLEEALAAARKSLRLRRNNIPATLLMGKVYTMMNKPYPARKRYERVVRTANPASRYFAEARRSLAAPDTAGDAGNE</sequence>
<evidence type="ECO:0000313" key="1">
    <source>
        <dbReference type="EMBL" id="VAW36539.1"/>
    </source>
</evidence>
<dbReference type="Pfam" id="PF13181">
    <property type="entry name" value="TPR_8"/>
    <property type="match status" value="1"/>
</dbReference>
<dbReference type="Gene3D" id="1.25.40.10">
    <property type="entry name" value="Tetratricopeptide repeat domain"/>
    <property type="match status" value="2"/>
</dbReference>
<organism evidence="1">
    <name type="scientific">hydrothermal vent metagenome</name>
    <dbReference type="NCBI Taxonomy" id="652676"/>
    <lineage>
        <taxon>unclassified sequences</taxon>
        <taxon>metagenomes</taxon>
        <taxon>ecological metagenomes</taxon>
    </lineage>
</organism>
<dbReference type="PANTHER" id="PTHR12558:SF13">
    <property type="entry name" value="CELL DIVISION CYCLE PROTEIN 27 HOMOLOG"/>
    <property type="match status" value="1"/>
</dbReference>
<dbReference type="Pfam" id="PF13432">
    <property type="entry name" value="TPR_16"/>
    <property type="match status" value="2"/>
</dbReference>
<proteinExistence type="predicted"/>
<name>A0A3B0VIB0_9ZZZZ</name>
<dbReference type="SUPFAM" id="SSF48452">
    <property type="entry name" value="TPR-like"/>
    <property type="match status" value="1"/>
</dbReference>
<dbReference type="InterPro" id="IPR019734">
    <property type="entry name" value="TPR_rpt"/>
</dbReference>
<gene>
    <name evidence="1" type="ORF">MNBD_DELTA04-1075</name>
</gene>
<dbReference type="AlphaFoldDB" id="A0A3B0VIB0"/>
<dbReference type="InterPro" id="IPR011990">
    <property type="entry name" value="TPR-like_helical_dom_sf"/>
</dbReference>
<reference evidence="1" key="1">
    <citation type="submission" date="2018-06" db="EMBL/GenBank/DDBJ databases">
        <authorList>
            <person name="Zhirakovskaya E."/>
        </authorList>
    </citation>
    <scope>NUCLEOTIDE SEQUENCE</scope>
</reference>
<accession>A0A3B0VIB0</accession>
<dbReference type="PANTHER" id="PTHR12558">
    <property type="entry name" value="CELL DIVISION CYCLE 16,23,27"/>
    <property type="match status" value="1"/>
</dbReference>
<dbReference type="EMBL" id="UOEY01000025">
    <property type="protein sequence ID" value="VAW36539.1"/>
    <property type="molecule type" value="Genomic_DNA"/>
</dbReference>
<protein>
    <submittedName>
        <fullName evidence="1">TPR/GGDEF domain protein</fullName>
    </submittedName>
</protein>
<dbReference type="PROSITE" id="PS50005">
    <property type="entry name" value="TPR"/>
    <property type="match status" value="3"/>
</dbReference>
<dbReference type="SMART" id="SM00028">
    <property type="entry name" value="TPR"/>
    <property type="match status" value="7"/>
</dbReference>
<feature type="non-terminal residue" evidence="1">
    <location>
        <position position="1"/>
    </location>
</feature>